<comment type="caution">
    <text evidence="3">The sequence shown here is derived from an EMBL/GenBank/DDBJ whole genome shotgun (WGS) entry which is preliminary data.</text>
</comment>
<dbReference type="EMBL" id="CAJNNW010025984">
    <property type="protein sequence ID" value="CAE8681699.1"/>
    <property type="molecule type" value="Genomic_DNA"/>
</dbReference>
<dbReference type="EMBL" id="CAJNNW010026007">
    <property type="protein sequence ID" value="CAE8681909.1"/>
    <property type="molecule type" value="Genomic_DNA"/>
</dbReference>
<name>A0A813JNE1_POLGL</name>
<proteinExistence type="predicted"/>
<accession>A0A813JNE1</accession>
<evidence type="ECO:0000256" key="2">
    <source>
        <dbReference type="SAM" id="SignalP"/>
    </source>
</evidence>
<feature type="region of interest" description="Disordered" evidence="1">
    <location>
        <begin position="33"/>
        <end position="84"/>
    </location>
</feature>
<keyword evidence="2" id="KW-0732">Signal</keyword>
<feature type="compositionally biased region" description="Polar residues" evidence="1">
    <location>
        <begin position="261"/>
        <end position="278"/>
    </location>
</feature>
<feature type="signal peptide" evidence="2">
    <location>
        <begin position="1"/>
        <end position="22"/>
    </location>
</feature>
<gene>
    <name evidence="3" type="ORF">PGLA2088_LOCUS22556</name>
    <name evidence="4" type="ORF">PGLA2088_LOCUS22676</name>
</gene>
<evidence type="ECO:0000256" key="1">
    <source>
        <dbReference type="SAM" id="MobiDB-lite"/>
    </source>
</evidence>
<feature type="non-terminal residue" evidence="3">
    <location>
        <position position="1"/>
    </location>
</feature>
<feature type="region of interest" description="Disordered" evidence="1">
    <location>
        <begin position="189"/>
        <end position="280"/>
    </location>
</feature>
<sequence>GAVVLATPSSSLLPLLLMAVEADVRGTQAAALHSPQLEARAGSKTETSRPPGGWKEGARQEEPPDDEHEHVVARPPNPHAHQPHSDLIASAVTVVEVGRSPSKLSTDAPEERWSATRAALFGFVCTSGNCAQNGGTTMDAKSIPGSPADFRSDLLVAFEGQADLPKSPAITVLSLTAAKAKNSRCGGAASAAATTTRKAGAKSPTPPLTQKPLPSALPFSGRYPSGALAEPSRSARGSTSQEMASLWKARPRLKEAPAAVASSQAKGPGNSASASSRSMKFYPQPLDSRNSVPVDVIEHASELLIIRRESSPSPRCPPQRLLRLPAGEGNASPTSSPFKPQGRQASPEEVITM</sequence>
<feature type="compositionally biased region" description="Basic and acidic residues" evidence="1">
    <location>
        <begin position="56"/>
        <end position="72"/>
    </location>
</feature>
<reference evidence="3" key="1">
    <citation type="submission" date="2021-02" db="EMBL/GenBank/DDBJ databases">
        <authorList>
            <person name="Dougan E. K."/>
            <person name="Rhodes N."/>
            <person name="Thang M."/>
            <person name="Chan C."/>
        </authorList>
    </citation>
    <scope>NUCLEOTIDE SEQUENCE</scope>
</reference>
<organism evidence="3 5">
    <name type="scientific">Polarella glacialis</name>
    <name type="common">Dinoflagellate</name>
    <dbReference type="NCBI Taxonomy" id="89957"/>
    <lineage>
        <taxon>Eukaryota</taxon>
        <taxon>Sar</taxon>
        <taxon>Alveolata</taxon>
        <taxon>Dinophyceae</taxon>
        <taxon>Suessiales</taxon>
        <taxon>Suessiaceae</taxon>
        <taxon>Polarella</taxon>
    </lineage>
</organism>
<feature type="region of interest" description="Disordered" evidence="1">
    <location>
        <begin position="309"/>
        <end position="353"/>
    </location>
</feature>
<evidence type="ECO:0000313" key="3">
    <source>
        <dbReference type="EMBL" id="CAE8681699.1"/>
    </source>
</evidence>
<protein>
    <submittedName>
        <fullName evidence="3">Uncharacterized protein</fullName>
    </submittedName>
</protein>
<feature type="chain" id="PRO_5036222181" evidence="2">
    <location>
        <begin position="23"/>
        <end position="353"/>
    </location>
</feature>
<evidence type="ECO:0000313" key="5">
    <source>
        <dbReference type="Proteomes" id="UP000626109"/>
    </source>
</evidence>
<dbReference type="AlphaFoldDB" id="A0A813JNE1"/>
<evidence type="ECO:0000313" key="4">
    <source>
        <dbReference type="EMBL" id="CAE8681909.1"/>
    </source>
</evidence>
<feature type="compositionally biased region" description="Low complexity" evidence="1">
    <location>
        <begin position="189"/>
        <end position="203"/>
    </location>
</feature>
<dbReference type="Proteomes" id="UP000626109">
    <property type="component" value="Unassembled WGS sequence"/>
</dbReference>